<accession>A0A9D3Z652</accession>
<evidence type="ECO:0000313" key="1">
    <source>
        <dbReference type="EMBL" id="KAH3711310.1"/>
    </source>
</evidence>
<sequence>MPDEMRRRWTDVHCVLLAPDGVLVSSEPGKAREQNAGLRILGTRGVRRGDGK</sequence>
<protein>
    <submittedName>
        <fullName evidence="1">Uncharacterized protein</fullName>
    </submittedName>
</protein>
<gene>
    <name evidence="1" type="ORF">DPMN_070815</name>
</gene>
<dbReference type="EMBL" id="JAIWYP010000014">
    <property type="protein sequence ID" value="KAH3711310.1"/>
    <property type="molecule type" value="Genomic_DNA"/>
</dbReference>
<organism evidence="1 2">
    <name type="scientific">Dreissena polymorpha</name>
    <name type="common">Zebra mussel</name>
    <name type="synonym">Mytilus polymorpha</name>
    <dbReference type="NCBI Taxonomy" id="45954"/>
    <lineage>
        <taxon>Eukaryota</taxon>
        <taxon>Metazoa</taxon>
        <taxon>Spiralia</taxon>
        <taxon>Lophotrochozoa</taxon>
        <taxon>Mollusca</taxon>
        <taxon>Bivalvia</taxon>
        <taxon>Autobranchia</taxon>
        <taxon>Heteroconchia</taxon>
        <taxon>Euheterodonta</taxon>
        <taxon>Imparidentia</taxon>
        <taxon>Neoheterodontei</taxon>
        <taxon>Myida</taxon>
        <taxon>Dreissenoidea</taxon>
        <taxon>Dreissenidae</taxon>
        <taxon>Dreissena</taxon>
    </lineage>
</organism>
<keyword evidence="2" id="KW-1185">Reference proteome</keyword>
<reference evidence="1" key="1">
    <citation type="journal article" date="2019" name="bioRxiv">
        <title>The Genome of the Zebra Mussel, Dreissena polymorpha: A Resource for Invasive Species Research.</title>
        <authorList>
            <person name="McCartney M.A."/>
            <person name="Auch B."/>
            <person name="Kono T."/>
            <person name="Mallez S."/>
            <person name="Zhang Y."/>
            <person name="Obille A."/>
            <person name="Becker A."/>
            <person name="Abrahante J.E."/>
            <person name="Garbe J."/>
            <person name="Badalamenti J.P."/>
            <person name="Herman A."/>
            <person name="Mangelson H."/>
            <person name="Liachko I."/>
            <person name="Sullivan S."/>
            <person name="Sone E.D."/>
            <person name="Koren S."/>
            <person name="Silverstein K.A.T."/>
            <person name="Beckman K.B."/>
            <person name="Gohl D.M."/>
        </authorList>
    </citation>
    <scope>NUCLEOTIDE SEQUENCE</scope>
    <source>
        <strain evidence="1">Duluth1</strain>
        <tissue evidence="1">Whole animal</tissue>
    </source>
</reference>
<comment type="caution">
    <text evidence="1">The sequence shown here is derived from an EMBL/GenBank/DDBJ whole genome shotgun (WGS) entry which is preliminary data.</text>
</comment>
<name>A0A9D3Z652_DREPO</name>
<dbReference type="AlphaFoldDB" id="A0A9D3Z652"/>
<evidence type="ECO:0000313" key="2">
    <source>
        <dbReference type="Proteomes" id="UP000828390"/>
    </source>
</evidence>
<dbReference type="Proteomes" id="UP000828390">
    <property type="component" value="Unassembled WGS sequence"/>
</dbReference>
<proteinExistence type="predicted"/>
<reference evidence="1" key="2">
    <citation type="submission" date="2020-11" db="EMBL/GenBank/DDBJ databases">
        <authorList>
            <person name="McCartney M.A."/>
            <person name="Auch B."/>
            <person name="Kono T."/>
            <person name="Mallez S."/>
            <person name="Becker A."/>
            <person name="Gohl D.M."/>
            <person name="Silverstein K.A.T."/>
            <person name="Koren S."/>
            <person name="Bechman K.B."/>
            <person name="Herman A."/>
            <person name="Abrahante J.E."/>
            <person name="Garbe J."/>
        </authorList>
    </citation>
    <scope>NUCLEOTIDE SEQUENCE</scope>
    <source>
        <strain evidence="1">Duluth1</strain>
        <tissue evidence="1">Whole animal</tissue>
    </source>
</reference>